<dbReference type="Proteomes" id="UP000823889">
    <property type="component" value="Unassembled WGS sequence"/>
</dbReference>
<evidence type="ECO:0000313" key="10">
    <source>
        <dbReference type="Proteomes" id="UP000823889"/>
    </source>
</evidence>
<dbReference type="AlphaFoldDB" id="A0A9D2U7B8"/>
<name>A0A9D2U7B8_9BURK</name>
<dbReference type="GO" id="GO:0005886">
    <property type="term" value="C:plasma membrane"/>
    <property type="evidence" value="ECO:0007669"/>
    <property type="project" value="UniProtKB-SubCell"/>
</dbReference>
<comment type="subcellular location">
    <subcellularLocation>
        <location evidence="1">Cell membrane</location>
        <topology evidence="1">Multi-pass membrane protein</topology>
    </subcellularLocation>
</comment>
<dbReference type="InterPro" id="IPR003211">
    <property type="entry name" value="AmiSUreI_transpt"/>
</dbReference>
<comment type="similarity">
    <text evidence="2">Belongs to the AmiS/UreI family.</text>
</comment>
<dbReference type="Gene3D" id="1.25.40.600">
    <property type="match status" value="1"/>
</dbReference>
<feature type="transmembrane region" description="Helical" evidence="8">
    <location>
        <begin position="156"/>
        <end position="174"/>
    </location>
</feature>
<evidence type="ECO:0000256" key="1">
    <source>
        <dbReference type="ARBA" id="ARBA00004651"/>
    </source>
</evidence>
<dbReference type="Pfam" id="PF02293">
    <property type="entry name" value="AmiS_UreI"/>
    <property type="match status" value="1"/>
</dbReference>
<evidence type="ECO:0000256" key="2">
    <source>
        <dbReference type="ARBA" id="ARBA00010068"/>
    </source>
</evidence>
<keyword evidence="6 8" id="KW-1133">Transmembrane helix</keyword>
<evidence type="ECO:0000256" key="8">
    <source>
        <dbReference type="SAM" id="Phobius"/>
    </source>
</evidence>
<gene>
    <name evidence="9" type="ORF">H9906_00065</name>
</gene>
<feature type="transmembrane region" description="Helical" evidence="8">
    <location>
        <begin position="94"/>
        <end position="111"/>
    </location>
</feature>
<keyword evidence="3" id="KW-0813">Transport</keyword>
<reference evidence="9" key="2">
    <citation type="submission" date="2021-04" db="EMBL/GenBank/DDBJ databases">
        <authorList>
            <person name="Gilroy R."/>
        </authorList>
    </citation>
    <scope>NUCLEOTIDE SEQUENCE</scope>
    <source>
        <strain evidence="9">9264</strain>
    </source>
</reference>
<evidence type="ECO:0000256" key="7">
    <source>
        <dbReference type="ARBA" id="ARBA00023136"/>
    </source>
</evidence>
<keyword evidence="5 8" id="KW-0812">Transmembrane</keyword>
<accession>A0A9D2U7B8</accession>
<organism evidence="9 10">
    <name type="scientific">Candidatus Paenalcaligenes intestinipullorum</name>
    <dbReference type="NCBI Taxonomy" id="2838718"/>
    <lineage>
        <taxon>Bacteria</taxon>
        <taxon>Pseudomonadati</taxon>
        <taxon>Pseudomonadota</taxon>
        <taxon>Betaproteobacteria</taxon>
        <taxon>Burkholderiales</taxon>
        <taxon>Alcaligenaceae</taxon>
        <taxon>Paenalcaligenes</taxon>
    </lineage>
</organism>
<dbReference type="EMBL" id="DWUQ01000001">
    <property type="protein sequence ID" value="HJD43410.1"/>
    <property type="molecule type" value="Genomic_DNA"/>
</dbReference>
<evidence type="ECO:0000256" key="5">
    <source>
        <dbReference type="ARBA" id="ARBA00022692"/>
    </source>
</evidence>
<feature type="transmembrane region" description="Helical" evidence="8">
    <location>
        <begin position="36"/>
        <end position="57"/>
    </location>
</feature>
<evidence type="ECO:0000256" key="6">
    <source>
        <dbReference type="ARBA" id="ARBA00022989"/>
    </source>
</evidence>
<feature type="transmembrane region" description="Helical" evidence="8">
    <location>
        <begin position="123"/>
        <end position="144"/>
    </location>
</feature>
<keyword evidence="7 8" id="KW-0472">Membrane</keyword>
<feature type="transmembrane region" description="Helical" evidence="8">
    <location>
        <begin position="69"/>
        <end position="87"/>
    </location>
</feature>
<evidence type="ECO:0000256" key="3">
    <source>
        <dbReference type="ARBA" id="ARBA00022448"/>
    </source>
</evidence>
<feature type="transmembrane region" description="Helical" evidence="8">
    <location>
        <begin position="6"/>
        <end position="24"/>
    </location>
</feature>
<comment type="caution">
    <text evidence="9">The sequence shown here is derived from an EMBL/GenBank/DDBJ whole genome shotgun (WGS) entry which is preliminary data.</text>
</comment>
<protein>
    <submittedName>
        <fullName evidence="9">AmiS/UreI family transporter</fullName>
    </submittedName>
</protein>
<proteinExistence type="inferred from homology"/>
<keyword evidence="4" id="KW-1003">Cell membrane</keyword>
<reference evidence="9" key="1">
    <citation type="journal article" date="2021" name="PeerJ">
        <title>Extensive microbial diversity within the chicken gut microbiome revealed by metagenomics and culture.</title>
        <authorList>
            <person name="Gilroy R."/>
            <person name="Ravi A."/>
            <person name="Getino M."/>
            <person name="Pursley I."/>
            <person name="Horton D.L."/>
            <person name="Alikhan N.F."/>
            <person name="Baker D."/>
            <person name="Gharbi K."/>
            <person name="Hall N."/>
            <person name="Watson M."/>
            <person name="Adriaenssens E.M."/>
            <person name="Foster-Nyarko E."/>
            <person name="Jarju S."/>
            <person name="Secka A."/>
            <person name="Antonio M."/>
            <person name="Oren A."/>
            <person name="Chaudhuri R.R."/>
            <person name="La Ragione R."/>
            <person name="Hildebrand F."/>
            <person name="Pallen M.J."/>
        </authorList>
    </citation>
    <scope>NUCLEOTIDE SEQUENCE</scope>
    <source>
        <strain evidence="9">9264</strain>
    </source>
</reference>
<sequence>MLMVFLVFAGICLFINGINLYYMHSNNNEKAILAKDAAIVNIFTGVLGVVVIANIIYHASQTTENYAPAAYIGLFALTYTWSGINAFTGSNGRALGWFSLLVTLIAIPAGLVELSRAHTLIEYWLGISWLAWGVLWFLSFLILVQQKPLSRLTGGLSSFQGITTALLPAILHFWDVI</sequence>
<dbReference type="InterPro" id="IPR038523">
    <property type="entry name" value="AmiSUreI_transpt_sf"/>
</dbReference>
<evidence type="ECO:0000256" key="4">
    <source>
        <dbReference type="ARBA" id="ARBA00022475"/>
    </source>
</evidence>
<evidence type="ECO:0000313" key="9">
    <source>
        <dbReference type="EMBL" id="HJD43410.1"/>
    </source>
</evidence>